<evidence type="ECO:0000313" key="3">
    <source>
        <dbReference type="Proteomes" id="UP000633278"/>
    </source>
</evidence>
<evidence type="ECO:0000313" key="2">
    <source>
        <dbReference type="EMBL" id="GGH02089.1"/>
    </source>
</evidence>
<protein>
    <submittedName>
        <fullName evidence="2">SAM-dependent methyltransferase</fullName>
    </submittedName>
</protein>
<dbReference type="SUPFAM" id="SSF53335">
    <property type="entry name" value="S-adenosyl-L-methionine-dependent methyltransferases"/>
    <property type="match status" value="1"/>
</dbReference>
<sequence length="216" mass="25232">MGSKAPDYFINRRPEMLKFIPKEAKLILEIGCGEANFSEQLVGLKKEAWGVEPDLKSANIAKTKLFKVLVGTLDEVLDQLPEGYFDVIVLNDVLEHLLEPWDDLKSLKSKLNDQGVLVSSIPNVRYAKNLFKMIFRKDWKYTEDLILDRTHYRFFTKKSIKRMFQESGYQIQKIKGINTTKSFFYFPFAILFNILFLGSQLDMFYMQYATVARKQQ</sequence>
<dbReference type="Gene3D" id="3.40.50.150">
    <property type="entry name" value="Vaccinia Virus protein VP39"/>
    <property type="match status" value="1"/>
</dbReference>
<dbReference type="GO" id="GO:0032259">
    <property type="term" value="P:methylation"/>
    <property type="evidence" value="ECO:0007669"/>
    <property type="project" value="UniProtKB-KW"/>
</dbReference>
<evidence type="ECO:0000256" key="1">
    <source>
        <dbReference type="SAM" id="Phobius"/>
    </source>
</evidence>
<dbReference type="CDD" id="cd02440">
    <property type="entry name" value="AdoMet_MTases"/>
    <property type="match status" value="1"/>
</dbReference>
<dbReference type="Proteomes" id="UP000633278">
    <property type="component" value="Unassembled WGS sequence"/>
</dbReference>
<dbReference type="RefSeq" id="WP_188599313.1">
    <property type="nucleotide sequence ID" value="NZ_BMJW01000003.1"/>
</dbReference>
<keyword evidence="1" id="KW-0472">Membrane</keyword>
<dbReference type="Pfam" id="PF13489">
    <property type="entry name" value="Methyltransf_23"/>
    <property type="match status" value="1"/>
</dbReference>
<gene>
    <name evidence="2" type="ORF">GCM10011416_21080</name>
</gene>
<dbReference type="PANTHER" id="PTHR43861">
    <property type="entry name" value="TRANS-ACONITATE 2-METHYLTRANSFERASE-RELATED"/>
    <property type="match status" value="1"/>
</dbReference>
<feature type="transmembrane region" description="Helical" evidence="1">
    <location>
        <begin position="183"/>
        <end position="205"/>
    </location>
</feature>
<keyword evidence="2" id="KW-0808">Transferase</keyword>
<keyword evidence="2" id="KW-0489">Methyltransferase</keyword>
<keyword evidence="1" id="KW-0812">Transmembrane</keyword>
<dbReference type="GO" id="GO:0008168">
    <property type="term" value="F:methyltransferase activity"/>
    <property type="evidence" value="ECO:0007669"/>
    <property type="project" value="UniProtKB-KW"/>
</dbReference>
<reference evidence="2" key="2">
    <citation type="submission" date="2020-09" db="EMBL/GenBank/DDBJ databases">
        <authorList>
            <person name="Sun Q."/>
            <person name="Zhou Y."/>
        </authorList>
    </citation>
    <scope>NUCLEOTIDE SEQUENCE</scope>
    <source>
        <strain evidence="2">CGMCC 1.15763</strain>
    </source>
</reference>
<keyword evidence="3" id="KW-1185">Reference proteome</keyword>
<proteinExistence type="predicted"/>
<reference evidence="2" key="1">
    <citation type="journal article" date="2014" name="Int. J. Syst. Evol. Microbiol.">
        <title>Complete genome sequence of Corynebacterium casei LMG S-19264T (=DSM 44701T), isolated from a smear-ripened cheese.</title>
        <authorList>
            <consortium name="US DOE Joint Genome Institute (JGI-PGF)"/>
            <person name="Walter F."/>
            <person name="Albersmeier A."/>
            <person name="Kalinowski J."/>
            <person name="Ruckert C."/>
        </authorList>
    </citation>
    <scope>NUCLEOTIDE SEQUENCE</scope>
    <source>
        <strain evidence="2">CGMCC 1.15763</strain>
    </source>
</reference>
<dbReference type="InterPro" id="IPR029063">
    <property type="entry name" value="SAM-dependent_MTases_sf"/>
</dbReference>
<keyword evidence="1" id="KW-1133">Transmembrane helix</keyword>
<dbReference type="AlphaFoldDB" id="A0A917I0N3"/>
<comment type="caution">
    <text evidence="2">The sequence shown here is derived from an EMBL/GenBank/DDBJ whole genome shotgun (WGS) entry which is preliminary data.</text>
</comment>
<accession>A0A917I0N3</accession>
<name>A0A917I0N3_9FLAO</name>
<organism evidence="2 3">
    <name type="scientific">Polaribacter pacificus</name>
    <dbReference type="NCBI Taxonomy" id="1775173"/>
    <lineage>
        <taxon>Bacteria</taxon>
        <taxon>Pseudomonadati</taxon>
        <taxon>Bacteroidota</taxon>
        <taxon>Flavobacteriia</taxon>
        <taxon>Flavobacteriales</taxon>
        <taxon>Flavobacteriaceae</taxon>
    </lineage>
</organism>
<dbReference type="EMBL" id="BMJW01000003">
    <property type="protein sequence ID" value="GGH02089.1"/>
    <property type="molecule type" value="Genomic_DNA"/>
</dbReference>